<protein>
    <submittedName>
        <fullName evidence="3">Uncharacterized protein</fullName>
    </submittedName>
</protein>
<keyword evidence="4" id="KW-1185">Reference proteome</keyword>
<evidence type="ECO:0000313" key="4">
    <source>
        <dbReference type="Proteomes" id="UP000678374"/>
    </source>
</evidence>
<dbReference type="Proteomes" id="UP000678374">
    <property type="component" value="Unassembled WGS sequence"/>
</dbReference>
<gene>
    <name evidence="3" type="ORF">KAK06_07575</name>
</gene>
<dbReference type="EMBL" id="JAGQDE010000005">
    <property type="protein sequence ID" value="MBQ0958815.1"/>
    <property type="molecule type" value="Genomic_DNA"/>
</dbReference>
<feature type="coiled-coil region" evidence="1">
    <location>
        <begin position="534"/>
        <end position="586"/>
    </location>
</feature>
<proteinExistence type="predicted"/>
<dbReference type="RefSeq" id="WP_210801333.1">
    <property type="nucleotide sequence ID" value="NZ_JAGQDE010000005.1"/>
</dbReference>
<accession>A0A941BQ74</accession>
<organism evidence="3 4">
    <name type="scientific">Ideonella aquatica</name>
    <dbReference type="NCBI Taxonomy" id="2824119"/>
    <lineage>
        <taxon>Bacteria</taxon>
        <taxon>Pseudomonadati</taxon>
        <taxon>Pseudomonadota</taxon>
        <taxon>Betaproteobacteria</taxon>
        <taxon>Burkholderiales</taxon>
        <taxon>Sphaerotilaceae</taxon>
        <taxon>Ideonella</taxon>
    </lineage>
</organism>
<evidence type="ECO:0000256" key="1">
    <source>
        <dbReference type="SAM" id="Coils"/>
    </source>
</evidence>
<dbReference type="AlphaFoldDB" id="A0A941BQ74"/>
<name>A0A941BQ74_9BURK</name>
<keyword evidence="1" id="KW-0175">Coiled coil</keyword>
<comment type="caution">
    <text evidence="3">The sequence shown here is derived from an EMBL/GenBank/DDBJ whole genome shotgun (WGS) entry which is preliminary data.</text>
</comment>
<reference evidence="3" key="1">
    <citation type="submission" date="2021-04" db="EMBL/GenBank/DDBJ databases">
        <title>The genome sequence of Ideonella sp. 4Y11.</title>
        <authorList>
            <person name="Liu Y."/>
        </authorList>
    </citation>
    <scope>NUCLEOTIDE SEQUENCE</scope>
    <source>
        <strain evidence="3">4Y11</strain>
    </source>
</reference>
<feature type="compositionally biased region" description="Low complexity" evidence="2">
    <location>
        <begin position="280"/>
        <end position="301"/>
    </location>
</feature>
<evidence type="ECO:0000313" key="3">
    <source>
        <dbReference type="EMBL" id="MBQ0958815.1"/>
    </source>
</evidence>
<sequence length="652" mass="68113">MALVDVPAELGKAYWDKKKGVIPAGGPLESQLKAFDKKSQAIDWPAFEPGWEKKASSPKELDDLWAALEKTYRAQVVGLKSEAQSVADAAQKLSKDKGLAKPTLDAIKTIADAAKTLGKDIDQGLQTLEKAYDKAATALKAAASGGDDEEESGSQLLDPKRLLSQLTLCKRNAERRVQFGFVNDNKAPPVLCLAPKTAGRRLFALLQAETGIKTGAFGSAWIAEEVLYLSMDKPYGGLVKKVRAPLKAVGFRVRKIVLASEDGTVVEQDEDTEADSQTDAPAAAAPAAAPEAPAEAPADAPAVPPSPDAAYLAKLAAMRADIARGLASGHALAAKIQPLLDFAAGKVASGQALAGVQALLTLEKLLASIPAEAPAAESPAPVDRAKAFNARLAALQPNIKAGMAGPQAEQLKPLIAAIGAAKGNMDLAEAALDKIEAVLEQSASSGSGDPAEAQFQTLLASLEERYLKVLAGNPKEATKLRAVMGLAQDRAEKSQFAAGLNALKQLATLLDEAAAQGSDSGLPEAGIRAYRQSLLEFRTAYDAATRQIEALKKAIPEQLSEEADLAEQLAEGLRDLTGQLQDLVDQAMVAAEDERAPTKAALIAGLSTWKGDIASNPLIAHVDGNPFGVEVRIAELLGTALGRILDNVPGSA</sequence>
<feature type="compositionally biased region" description="Acidic residues" evidence="2">
    <location>
        <begin position="267"/>
        <end position="276"/>
    </location>
</feature>
<evidence type="ECO:0000256" key="2">
    <source>
        <dbReference type="SAM" id="MobiDB-lite"/>
    </source>
</evidence>
<feature type="region of interest" description="Disordered" evidence="2">
    <location>
        <begin position="264"/>
        <end position="303"/>
    </location>
</feature>